<feature type="region of interest" description="Disordered" evidence="1">
    <location>
        <begin position="20"/>
        <end position="51"/>
    </location>
</feature>
<dbReference type="EMBL" id="CACRSJ010000110">
    <property type="protein sequence ID" value="VYS68967.1"/>
    <property type="molecule type" value="Genomic_DNA"/>
</dbReference>
<feature type="compositionally biased region" description="Basic and acidic residues" evidence="1">
    <location>
        <begin position="20"/>
        <end position="29"/>
    </location>
</feature>
<reference evidence="2 3" key="1">
    <citation type="submission" date="2019-11" db="EMBL/GenBank/DDBJ databases">
        <authorList>
            <person name="Jiao W.-B."/>
            <person name="Schneeberger K."/>
        </authorList>
    </citation>
    <scope>NUCLEOTIDE SEQUENCE [LARGE SCALE GENOMIC DNA]</scope>
    <source>
        <strain evidence="3">cv. An-1</strain>
    </source>
</reference>
<dbReference type="ExpressionAtlas" id="A0A654G786">
    <property type="expression patterns" value="baseline and differential"/>
</dbReference>
<protein>
    <submittedName>
        <fullName evidence="2">Uncharacterized protein</fullName>
    </submittedName>
</protein>
<dbReference type="AlphaFoldDB" id="A0A654G786"/>
<sequence>HHGCSYPVVLTYCCVRKDPRTSKVGESREVTGTSPENHRESPEVSHCHRSCRSPLARSLRVREP</sequence>
<name>A0A654G786_ARATH</name>
<feature type="compositionally biased region" description="Basic and acidic residues" evidence="1">
    <location>
        <begin position="36"/>
        <end position="46"/>
    </location>
</feature>
<evidence type="ECO:0000313" key="2">
    <source>
        <dbReference type="EMBL" id="VYS68967.1"/>
    </source>
</evidence>
<evidence type="ECO:0000256" key="1">
    <source>
        <dbReference type="SAM" id="MobiDB-lite"/>
    </source>
</evidence>
<gene>
    <name evidence="2" type="ORF">AN1_LOCUS24354</name>
</gene>
<dbReference type="Proteomes" id="UP000426265">
    <property type="component" value="Unassembled WGS sequence"/>
</dbReference>
<proteinExistence type="predicted"/>
<evidence type="ECO:0000313" key="3">
    <source>
        <dbReference type="Proteomes" id="UP000426265"/>
    </source>
</evidence>
<organism evidence="2 3">
    <name type="scientific">Arabidopsis thaliana</name>
    <name type="common">Mouse-ear cress</name>
    <dbReference type="NCBI Taxonomy" id="3702"/>
    <lineage>
        <taxon>Eukaryota</taxon>
        <taxon>Viridiplantae</taxon>
        <taxon>Streptophyta</taxon>
        <taxon>Embryophyta</taxon>
        <taxon>Tracheophyta</taxon>
        <taxon>Spermatophyta</taxon>
        <taxon>Magnoliopsida</taxon>
        <taxon>eudicotyledons</taxon>
        <taxon>Gunneridae</taxon>
        <taxon>Pentapetalae</taxon>
        <taxon>rosids</taxon>
        <taxon>malvids</taxon>
        <taxon>Brassicales</taxon>
        <taxon>Brassicaceae</taxon>
        <taxon>Camelineae</taxon>
        <taxon>Arabidopsis</taxon>
    </lineage>
</organism>
<accession>A0A654G786</accession>
<feature type="non-terminal residue" evidence="2">
    <location>
        <position position="1"/>
    </location>
</feature>